<dbReference type="InterPro" id="IPR013324">
    <property type="entry name" value="RNA_pol_sigma_r3/r4-like"/>
</dbReference>
<keyword evidence="8" id="KW-1185">Reference proteome</keyword>
<name>A0A3S3RLA7_9HYPH</name>
<dbReference type="Gene3D" id="1.10.10.10">
    <property type="entry name" value="Winged helix-like DNA-binding domain superfamily/Winged helix DNA-binding domain"/>
    <property type="match status" value="1"/>
</dbReference>
<dbReference type="SUPFAM" id="SSF88946">
    <property type="entry name" value="Sigma2 domain of RNA polymerase sigma factors"/>
    <property type="match status" value="1"/>
</dbReference>
<dbReference type="Pfam" id="PF04542">
    <property type="entry name" value="Sigma70_r2"/>
    <property type="match status" value="1"/>
</dbReference>
<evidence type="ECO:0000256" key="4">
    <source>
        <dbReference type="ARBA" id="ARBA00023163"/>
    </source>
</evidence>
<evidence type="ECO:0000259" key="6">
    <source>
        <dbReference type="Pfam" id="PF08281"/>
    </source>
</evidence>
<gene>
    <name evidence="7" type="ORF">EPK99_02505</name>
</gene>
<dbReference type="EMBL" id="SBIP01000001">
    <property type="protein sequence ID" value="RWX81217.1"/>
    <property type="molecule type" value="Genomic_DNA"/>
</dbReference>
<evidence type="ECO:0000256" key="2">
    <source>
        <dbReference type="ARBA" id="ARBA00023015"/>
    </source>
</evidence>
<proteinExistence type="inferred from homology"/>
<sequence>MNSAEHPEILDTYMGVRARLTRVIYRRVHCPATTADLLQDTFLRFWERPGLLREVKDLAAYFMITGRNLALDHERRRKIAPFVNGIDGLESIADPTPSVEAAAISRQDLRRVQAALEQMPPRARQVFMLSRIDGLTYVEIGECLGISPKTVFGHMVVALERLHAEITAQG</sequence>
<dbReference type="InterPro" id="IPR036388">
    <property type="entry name" value="WH-like_DNA-bd_sf"/>
</dbReference>
<keyword evidence="4" id="KW-0804">Transcription</keyword>
<dbReference type="InterPro" id="IPR039425">
    <property type="entry name" value="RNA_pol_sigma-70-like"/>
</dbReference>
<dbReference type="PANTHER" id="PTHR43133">
    <property type="entry name" value="RNA POLYMERASE ECF-TYPE SIGMA FACTO"/>
    <property type="match status" value="1"/>
</dbReference>
<feature type="domain" description="RNA polymerase sigma-70 region 2" evidence="5">
    <location>
        <begin position="16"/>
        <end position="78"/>
    </location>
</feature>
<accession>A0A3S3RLA7</accession>
<dbReference type="InterPro" id="IPR014284">
    <property type="entry name" value="RNA_pol_sigma-70_dom"/>
</dbReference>
<organism evidence="7 8">
    <name type="scientific">Neorhizobium lilium</name>
    <dbReference type="NCBI Taxonomy" id="2503024"/>
    <lineage>
        <taxon>Bacteria</taxon>
        <taxon>Pseudomonadati</taxon>
        <taxon>Pseudomonadota</taxon>
        <taxon>Alphaproteobacteria</taxon>
        <taxon>Hyphomicrobiales</taxon>
        <taxon>Rhizobiaceae</taxon>
        <taxon>Rhizobium/Agrobacterium group</taxon>
        <taxon>Neorhizobium</taxon>
    </lineage>
</organism>
<dbReference type="Proteomes" id="UP000287687">
    <property type="component" value="Unassembled WGS sequence"/>
</dbReference>
<protein>
    <submittedName>
        <fullName evidence="7">Sigma-70 family RNA polymerase sigma factor</fullName>
    </submittedName>
</protein>
<dbReference type="CDD" id="cd06171">
    <property type="entry name" value="Sigma70_r4"/>
    <property type="match status" value="1"/>
</dbReference>
<dbReference type="SUPFAM" id="SSF88659">
    <property type="entry name" value="Sigma3 and sigma4 domains of RNA polymerase sigma factors"/>
    <property type="match status" value="1"/>
</dbReference>
<feature type="domain" description="RNA polymerase sigma factor 70 region 4 type 2" evidence="6">
    <location>
        <begin position="110"/>
        <end position="162"/>
    </location>
</feature>
<dbReference type="NCBIfam" id="TIGR02937">
    <property type="entry name" value="sigma70-ECF"/>
    <property type="match status" value="1"/>
</dbReference>
<dbReference type="RefSeq" id="WP_128441043.1">
    <property type="nucleotide sequence ID" value="NZ_SBIP01000001.1"/>
</dbReference>
<evidence type="ECO:0000313" key="7">
    <source>
        <dbReference type="EMBL" id="RWX81217.1"/>
    </source>
</evidence>
<keyword evidence="3" id="KW-0731">Sigma factor</keyword>
<comment type="similarity">
    <text evidence="1">Belongs to the sigma-70 factor family. ECF subfamily.</text>
</comment>
<evidence type="ECO:0000256" key="1">
    <source>
        <dbReference type="ARBA" id="ARBA00010641"/>
    </source>
</evidence>
<dbReference type="GO" id="GO:0016987">
    <property type="term" value="F:sigma factor activity"/>
    <property type="evidence" value="ECO:0007669"/>
    <property type="project" value="UniProtKB-KW"/>
</dbReference>
<dbReference type="InterPro" id="IPR013249">
    <property type="entry name" value="RNA_pol_sigma70_r4_t2"/>
</dbReference>
<dbReference type="Gene3D" id="1.10.1740.10">
    <property type="match status" value="1"/>
</dbReference>
<keyword evidence="2" id="KW-0805">Transcription regulation</keyword>
<dbReference type="PANTHER" id="PTHR43133:SF63">
    <property type="entry name" value="RNA POLYMERASE SIGMA FACTOR FECI-RELATED"/>
    <property type="match status" value="1"/>
</dbReference>
<dbReference type="InterPro" id="IPR013325">
    <property type="entry name" value="RNA_pol_sigma_r2"/>
</dbReference>
<reference evidence="7 8" key="1">
    <citation type="submission" date="2019-01" db="EMBL/GenBank/DDBJ databases">
        <title>The draft genome of Rhizobium sp. 24NR.</title>
        <authorList>
            <person name="Liu L."/>
            <person name="Liang L."/>
            <person name="Shi S."/>
            <person name="Xu L."/>
            <person name="Wang X."/>
            <person name="Li L."/>
            <person name="Zhang X."/>
        </authorList>
    </citation>
    <scope>NUCLEOTIDE SEQUENCE [LARGE SCALE GENOMIC DNA]</scope>
    <source>
        <strain evidence="7 8">24NR</strain>
    </source>
</reference>
<dbReference type="Pfam" id="PF08281">
    <property type="entry name" value="Sigma70_r4_2"/>
    <property type="match status" value="1"/>
</dbReference>
<evidence type="ECO:0000256" key="3">
    <source>
        <dbReference type="ARBA" id="ARBA00023082"/>
    </source>
</evidence>
<evidence type="ECO:0000313" key="8">
    <source>
        <dbReference type="Proteomes" id="UP000287687"/>
    </source>
</evidence>
<dbReference type="AlphaFoldDB" id="A0A3S3RLA7"/>
<comment type="caution">
    <text evidence="7">The sequence shown here is derived from an EMBL/GenBank/DDBJ whole genome shotgun (WGS) entry which is preliminary data.</text>
</comment>
<dbReference type="GO" id="GO:0003677">
    <property type="term" value="F:DNA binding"/>
    <property type="evidence" value="ECO:0007669"/>
    <property type="project" value="InterPro"/>
</dbReference>
<dbReference type="InterPro" id="IPR007627">
    <property type="entry name" value="RNA_pol_sigma70_r2"/>
</dbReference>
<evidence type="ECO:0000259" key="5">
    <source>
        <dbReference type="Pfam" id="PF04542"/>
    </source>
</evidence>
<dbReference type="OrthoDB" id="9794372at2"/>
<dbReference type="GO" id="GO:0006352">
    <property type="term" value="P:DNA-templated transcription initiation"/>
    <property type="evidence" value="ECO:0007669"/>
    <property type="project" value="InterPro"/>
</dbReference>